<name>A0A6N2S8W0_9BIFI</name>
<keyword evidence="1" id="KW-0812">Transmembrane</keyword>
<sequence length="94" mass="10199">MPNGTVLSIFTRSRRGLLTTICASVTLLYLALVIALACAWPPSAPVPSSDNASAFSFIDRTALNCIFGIVFSFWGVMAYLRCLDPRISRRLAAT</sequence>
<proteinExistence type="predicted"/>
<feature type="transmembrane region" description="Helical" evidence="1">
    <location>
        <begin position="61"/>
        <end position="80"/>
    </location>
</feature>
<keyword evidence="1" id="KW-0472">Membrane</keyword>
<dbReference type="RefSeq" id="WP_421732118.1">
    <property type="nucleotide sequence ID" value="NZ_CACRSP010000003.1"/>
</dbReference>
<evidence type="ECO:0000313" key="2">
    <source>
        <dbReference type="EMBL" id="VYS88275.1"/>
    </source>
</evidence>
<evidence type="ECO:0000256" key="1">
    <source>
        <dbReference type="SAM" id="Phobius"/>
    </source>
</evidence>
<reference evidence="2" key="1">
    <citation type="submission" date="2019-11" db="EMBL/GenBank/DDBJ databases">
        <authorList>
            <person name="Feng L."/>
        </authorList>
    </citation>
    <scope>NUCLEOTIDE SEQUENCE</scope>
    <source>
        <strain evidence="2">BdentiumLFYP24</strain>
    </source>
</reference>
<dbReference type="AlphaFoldDB" id="A0A6N2S8W0"/>
<protein>
    <submittedName>
        <fullName evidence="2">Uncharacterized protein</fullName>
    </submittedName>
</protein>
<organism evidence="2">
    <name type="scientific">Bifidobacterium dentium</name>
    <dbReference type="NCBI Taxonomy" id="1689"/>
    <lineage>
        <taxon>Bacteria</taxon>
        <taxon>Bacillati</taxon>
        <taxon>Actinomycetota</taxon>
        <taxon>Actinomycetes</taxon>
        <taxon>Bifidobacteriales</taxon>
        <taxon>Bifidobacteriaceae</taxon>
        <taxon>Bifidobacterium</taxon>
    </lineage>
</organism>
<dbReference type="EMBL" id="CACRSP010000003">
    <property type="protein sequence ID" value="VYS88275.1"/>
    <property type="molecule type" value="Genomic_DNA"/>
</dbReference>
<accession>A0A6N2S8W0</accession>
<gene>
    <name evidence="2" type="ORF">BDLFYP24_01329</name>
</gene>
<keyword evidence="1" id="KW-1133">Transmembrane helix</keyword>